<gene>
    <name evidence="1" type="ORF">LARSCL_LOCUS5745</name>
</gene>
<protein>
    <submittedName>
        <fullName evidence="1">Uncharacterized protein</fullName>
    </submittedName>
</protein>
<evidence type="ECO:0000313" key="1">
    <source>
        <dbReference type="EMBL" id="CAL1271298.1"/>
    </source>
</evidence>
<dbReference type="EMBL" id="CAXIEN010000053">
    <property type="protein sequence ID" value="CAL1271298.1"/>
    <property type="molecule type" value="Genomic_DNA"/>
</dbReference>
<proteinExistence type="predicted"/>
<dbReference type="Proteomes" id="UP001497382">
    <property type="component" value="Unassembled WGS sequence"/>
</dbReference>
<evidence type="ECO:0000313" key="2">
    <source>
        <dbReference type="Proteomes" id="UP001497382"/>
    </source>
</evidence>
<name>A0AAV1ZLQ7_9ARAC</name>
<keyword evidence="2" id="KW-1185">Reference proteome</keyword>
<reference evidence="1 2" key="1">
    <citation type="submission" date="2024-04" db="EMBL/GenBank/DDBJ databases">
        <authorList>
            <person name="Rising A."/>
            <person name="Reimegard J."/>
            <person name="Sonavane S."/>
            <person name="Akerstrom W."/>
            <person name="Nylinder S."/>
            <person name="Hedman E."/>
            <person name="Kallberg Y."/>
        </authorList>
    </citation>
    <scope>NUCLEOTIDE SEQUENCE [LARGE SCALE GENOMIC DNA]</scope>
</reference>
<sequence>MCGFCSAKYHLPGAPEVHFTEDQFENHRADKRRLLKQTAVRSIFSHRLLQNSRKPSTYVLLKDSINASFSVDFSLGDKNGNDDDQVSEEAPKFEDVQSENVLNAIENLFSTVRLKSPVPICKEFKTFLRLIILSHYFTSGVKGNSLSDTDEEMGIPILQLYSESKNSDAQEFSNEKVINFDI</sequence>
<organism evidence="1 2">
    <name type="scientific">Larinioides sclopetarius</name>
    <dbReference type="NCBI Taxonomy" id="280406"/>
    <lineage>
        <taxon>Eukaryota</taxon>
        <taxon>Metazoa</taxon>
        <taxon>Ecdysozoa</taxon>
        <taxon>Arthropoda</taxon>
        <taxon>Chelicerata</taxon>
        <taxon>Arachnida</taxon>
        <taxon>Araneae</taxon>
        <taxon>Araneomorphae</taxon>
        <taxon>Entelegynae</taxon>
        <taxon>Araneoidea</taxon>
        <taxon>Araneidae</taxon>
        <taxon>Larinioides</taxon>
    </lineage>
</organism>
<accession>A0AAV1ZLQ7</accession>
<dbReference type="AlphaFoldDB" id="A0AAV1ZLQ7"/>
<comment type="caution">
    <text evidence="1">The sequence shown here is derived from an EMBL/GenBank/DDBJ whole genome shotgun (WGS) entry which is preliminary data.</text>
</comment>